<evidence type="ECO:0000313" key="6">
    <source>
        <dbReference type="EMBL" id="CAH1801040.1"/>
    </source>
</evidence>
<dbReference type="SUPFAM" id="SSF53756">
    <property type="entry name" value="UDP-Glycosyltransferase/glycogen phosphorylase"/>
    <property type="match status" value="1"/>
</dbReference>
<dbReference type="FunFam" id="3.40.50.2000:FF:000021">
    <property type="entry name" value="UDP-glucuronosyltransferase"/>
    <property type="match status" value="1"/>
</dbReference>
<proteinExistence type="inferred from homology"/>
<dbReference type="InterPro" id="IPR050271">
    <property type="entry name" value="UDP-glycosyltransferase"/>
</dbReference>
<dbReference type="CDD" id="cd03784">
    <property type="entry name" value="GT1_Gtf-like"/>
    <property type="match status" value="1"/>
</dbReference>
<keyword evidence="7" id="KW-1185">Reference proteome</keyword>
<keyword evidence="5" id="KW-0732">Signal</keyword>
<dbReference type="InterPro" id="IPR002213">
    <property type="entry name" value="UDP_glucos_trans"/>
</dbReference>
<comment type="subcellular location">
    <subcellularLocation>
        <location evidence="5">Membrane</location>
        <topology evidence="5">Single-pass membrane protein</topology>
    </subcellularLocation>
</comment>
<keyword evidence="5" id="KW-0812">Transmembrane</keyword>
<dbReference type="AlphaFoldDB" id="A0A8S4Q469"/>
<dbReference type="OrthoDB" id="6106008at2759"/>
<comment type="catalytic activity">
    <reaction evidence="5">
        <text>glucuronate acceptor + UDP-alpha-D-glucuronate = acceptor beta-D-glucuronoside + UDP + H(+)</text>
        <dbReference type="Rhea" id="RHEA:21032"/>
        <dbReference type="ChEBI" id="CHEBI:15378"/>
        <dbReference type="ChEBI" id="CHEBI:58052"/>
        <dbReference type="ChEBI" id="CHEBI:58223"/>
        <dbReference type="ChEBI" id="CHEBI:132367"/>
        <dbReference type="ChEBI" id="CHEBI:132368"/>
        <dbReference type="EC" id="2.4.1.17"/>
    </reaction>
</comment>
<feature type="signal peptide" evidence="5">
    <location>
        <begin position="1"/>
        <end position="26"/>
    </location>
</feature>
<dbReference type="PANTHER" id="PTHR48043">
    <property type="entry name" value="EG:EG0003.4 PROTEIN-RELATED"/>
    <property type="match status" value="1"/>
</dbReference>
<dbReference type="GO" id="GO:0016020">
    <property type="term" value="C:membrane"/>
    <property type="evidence" value="ECO:0007669"/>
    <property type="project" value="UniProtKB-SubCell"/>
</dbReference>
<comment type="similarity">
    <text evidence="1 4">Belongs to the UDP-glycosyltransferase family.</text>
</comment>
<reference evidence="6" key="1">
    <citation type="submission" date="2022-03" db="EMBL/GenBank/DDBJ databases">
        <authorList>
            <person name="Martin C."/>
        </authorList>
    </citation>
    <scope>NUCLEOTIDE SEQUENCE</scope>
</reference>
<comment type="caution">
    <text evidence="6">The sequence shown here is derived from an EMBL/GenBank/DDBJ whole genome shotgun (WGS) entry which is preliminary data.</text>
</comment>
<keyword evidence="2 4" id="KW-0328">Glycosyltransferase</keyword>
<dbReference type="Pfam" id="PF00201">
    <property type="entry name" value="UDPGT"/>
    <property type="match status" value="1"/>
</dbReference>
<dbReference type="Proteomes" id="UP000749559">
    <property type="component" value="Unassembled WGS sequence"/>
</dbReference>
<evidence type="ECO:0000256" key="4">
    <source>
        <dbReference type="RuleBase" id="RU003718"/>
    </source>
</evidence>
<keyword evidence="3 4" id="KW-0808">Transferase</keyword>
<evidence type="ECO:0000256" key="2">
    <source>
        <dbReference type="ARBA" id="ARBA00022676"/>
    </source>
</evidence>
<feature type="chain" id="PRO_5035961694" description="UDP-glucuronosyltransferase" evidence="5">
    <location>
        <begin position="27"/>
        <end position="519"/>
    </location>
</feature>
<evidence type="ECO:0000256" key="1">
    <source>
        <dbReference type="ARBA" id="ARBA00009995"/>
    </source>
</evidence>
<dbReference type="PANTHER" id="PTHR48043:SF145">
    <property type="entry name" value="FI06409P-RELATED"/>
    <property type="match status" value="1"/>
</dbReference>
<accession>A0A8S4Q469</accession>
<evidence type="ECO:0000256" key="3">
    <source>
        <dbReference type="ARBA" id="ARBA00022679"/>
    </source>
</evidence>
<dbReference type="InterPro" id="IPR035595">
    <property type="entry name" value="UDP_glycos_trans_CS"/>
</dbReference>
<keyword evidence="5" id="KW-0472">Membrane</keyword>
<dbReference type="EC" id="2.4.1.17" evidence="5"/>
<feature type="transmembrane region" description="Helical" evidence="5">
    <location>
        <begin position="476"/>
        <end position="507"/>
    </location>
</feature>
<name>A0A8S4Q469_OWEFU</name>
<organism evidence="6 7">
    <name type="scientific">Owenia fusiformis</name>
    <name type="common">Polychaete worm</name>
    <dbReference type="NCBI Taxonomy" id="6347"/>
    <lineage>
        <taxon>Eukaryota</taxon>
        <taxon>Metazoa</taxon>
        <taxon>Spiralia</taxon>
        <taxon>Lophotrochozoa</taxon>
        <taxon>Annelida</taxon>
        <taxon>Polychaeta</taxon>
        <taxon>Sedentaria</taxon>
        <taxon>Canalipalpata</taxon>
        <taxon>Sabellida</taxon>
        <taxon>Oweniida</taxon>
        <taxon>Oweniidae</taxon>
        <taxon>Owenia</taxon>
    </lineage>
</organism>
<dbReference type="Gene3D" id="3.40.50.2000">
    <property type="entry name" value="Glycogen Phosphorylase B"/>
    <property type="match status" value="1"/>
</dbReference>
<protein>
    <recommendedName>
        <fullName evidence="5">UDP-glucuronosyltransferase</fullName>
        <ecNumber evidence="5">2.4.1.17</ecNumber>
    </recommendedName>
</protein>
<sequence>MPNLFLNGLSMFVMILFLVDIKMTKGEKILIISNQCGRTSRLQNMEKMADILTEGGHSVAMLTNNKLGKPRFESPHIKTFEYPLPYDFIPCDHPKVVEKMLDASIFTLMEIASNYSRDITNGLMRSNLLEKIKKINYDLLIVDYVEISGIVTAGVLDTPTILYANEGTYTDLITGPVGHPVPWSFVPNTLTKFSDKMTFIERMLNSAAHLANALAIYPAMGELKRLNEEYNLNIPIDHQRVDLIMSNSHIALECPRPLMPNHVYIGGYTLEPPKPLPKNINDIIADSQFNDIIIVSFGSLVKDLMNPEKYEVLAEAFAKLPYTILWKHTEKPPATLGKNTHLITWLPQKDLLGYSKTCLFVTHCGRSSYLETIYHGVPVVALPLSFDQPKHANLLSDYLQMGLTLDINTLVADELEQAILNVLSDPKYTANARKASDLFKDNPVSPRETLLYWVNYVTKHDGADHLKSQGIRNLSWYQYFLLDIIGLVLLTLVILAIVCFYLCRFMIRCFKSWHKRKQD</sequence>
<dbReference type="PROSITE" id="PS00375">
    <property type="entry name" value="UDPGT"/>
    <property type="match status" value="1"/>
</dbReference>
<dbReference type="EMBL" id="CAIIXF020000012">
    <property type="protein sequence ID" value="CAH1801040.1"/>
    <property type="molecule type" value="Genomic_DNA"/>
</dbReference>
<evidence type="ECO:0000313" key="7">
    <source>
        <dbReference type="Proteomes" id="UP000749559"/>
    </source>
</evidence>
<evidence type="ECO:0000256" key="5">
    <source>
        <dbReference type="RuleBase" id="RU362059"/>
    </source>
</evidence>
<dbReference type="GO" id="GO:0015020">
    <property type="term" value="F:glucuronosyltransferase activity"/>
    <property type="evidence" value="ECO:0007669"/>
    <property type="project" value="UniProtKB-EC"/>
</dbReference>
<keyword evidence="5" id="KW-1133">Transmembrane helix</keyword>
<gene>
    <name evidence="6" type="ORF">OFUS_LOCUS24865</name>
</gene>